<reference evidence="8 9" key="1">
    <citation type="submission" date="2018-02" db="EMBL/GenBank/DDBJ databases">
        <title>The genomes of Aspergillus section Nigri reveals drivers in fungal speciation.</title>
        <authorList>
            <consortium name="DOE Joint Genome Institute"/>
            <person name="Vesth T.C."/>
            <person name="Nybo J."/>
            <person name="Theobald S."/>
            <person name="Brandl J."/>
            <person name="Frisvad J.C."/>
            <person name="Nielsen K.F."/>
            <person name="Lyhne E.K."/>
            <person name="Kogle M.E."/>
            <person name="Kuo A."/>
            <person name="Riley R."/>
            <person name="Clum A."/>
            <person name="Nolan M."/>
            <person name="Lipzen A."/>
            <person name="Salamov A."/>
            <person name="Henrissat B."/>
            <person name="Wiebenga A."/>
            <person name="De vries R.P."/>
            <person name="Grigoriev I.V."/>
            <person name="Mortensen U.H."/>
            <person name="Andersen M.R."/>
            <person name="Baker S.E."/>
        </authorList>
    </citation>
    <scope>NUCLEOTIDE SEQUENCE [LARGE SCALE GENOMIC DNA]</scope>
    <source>
        <strain evidence="8 9">CBS 114.80</strain>
    </source>
</reference>
<dbReference type="EMBL" id="KZ825469">
    <property type="protein sequence ID" value="PYI35505.1"/>
    <property type="molecule type" value="Genomic_DNA"/>
</dbReference>
<dbReference type="GO" id="GO:0020037">
    <property type="term" value="F:heme binding"/>
    <property type="evidence" value="ECO:0007669"/>
    <property type="project" value="InterPro"/>
</dbReference>
<keyword evidence="4" id="KW-0560">Oxidoreductase</keyword>
<evidence type="ECO:0000256" key="2">
    <source>
        <dbReference type="ARBA" id="ARBA00010617"/>
    </source>
</evidence>
<dbReference type="PANTHER" id="PTHR24305:SF235">
    <property type="entry name" value="CYTOCHROME P450 MONOOXYGENASE APDB-RELATED"/>
    <property type="match status" value="1"/>
</dbReference>
<dbReference type="GO" id="GO:0016705">
    <property type="term" value="F:oxidoreductase activity, acting on paired donors, with incorporation or reduction of molecular oxygen"/>
    <property type="evidence" value="ECO:0007669"/>
    <property type="project" value="InterPro"/>
</dbReference>
<dbReference type="Pfam" id="PF00067">
    <property type="entry name" value="p450"/>
    <property type="match status" value="1"/>
</dbReference>
<dbReference type="InterPro" id="IPR050121">
    <property type="entry name" value="Cytochrome_P450_monoxygenase"/>
</dbReference>
<organism evidence="8 9">
    <name type="scientific">Aspergillus indologenus CBS 114.80</name>
    <dbReference type="NCBI Taxonomy" id="1450541"/>
    <lineage>
        <taxon>Eukaryota</taxon>
        <taxon>Fungi</taxon>
        <taxon>Dikarya</taxon>
        <taxon>Ascomycota</taxon>
        <taxon>Pezizomycotina</taxon>
        <taxon>Eurotiomycetes</taxon>
        <taxon>Eurotiomycetidae</taxon>
        <taxon>Eurotiales</taxon>
        <taxon>Aspergillaceae</taxon>
        <taxon>Aspergillus</taxon>
        <taxon>Aspergillus subgen. Circumdati</taxon>
    </lineage>
</organism>
<dbReference type="AlphaFoldDB" id="A0A2V5IFH0"/>
<dbReference type="GO" id="GO:0004497">
    <property type="term" value="F:monooxygenase activity"/>
    <property type="evidence" value="ECO:0007669"/>
    <property type="project" value="UniProtKB-KW"/>
</dbReference>
<comment type="cofactor">
    <cofactor evidence="1">
        <name>heme</name>
        <dbReference type="ChEBI" id="CHEBI:30413"/>
    </cofactor>
</comment>
<dbReference type="PANTHER" id="PTHR24305">
    <property type="entry name" value="CYTOCHROME P450"/>
    <property type="match status" value="1"/>
</dbReference>
<dbReference type="GO" id="GO:0005506">
    <property type="term" value="F:iron ion binding"/>
    <property type="evidence" value="ECO:0007669"/>
    <property type="project" value="InterPro"/>
</dbReference>
<evidence type="ECO:0000256" key="7">
    <source>
        <dbReference type="SAM" id="SignalP"/>
    </source>
</evidence>
<evidence type="ECO:0000313" key="9">
    <source>
        <dbReference type="Proteomes" id="UP000248817"/>
    </source>
</evidence>
<accession>A0A2V5IFH0</accession>
<evidence type="ECO:0000256" key="3">
    <source>
        <dbReference type="ARBA" id="ARBA00022723"/>
    </source>
</evidence>
<evidence type="ECO:0000256" key="5">
    <source>
        <dbReference type="ARBA" id="ARBA00023004"/>
    </source>
</evidence>
<dbReference type="Gene3D" id="1.10.630.10">
    <property type="entry name" value="Cytochrome P450"/>
    <property type="match status" value="2"/>
</dbReference>
<feature type="chain" id="PRO_5016139827" evidence="7">
    <location>
        <begin position="17"/>
        <end position="429"/>
    </location>
</feature>
<proteinExistence type="inferred from homology"/>
<dbReference type="InterPro" id="IPR036396">
    <property type="entry name" value="Cyt_P450_sf"/>
</dbReference>
<evidence type="ECO:0000313" key="8">
    <source>
        <dbReference type="EMBL" id="PYI35505.1"/>
    </source>
</evidence>
<keyword evidence="7" id="KW-0732">Signal</keyword>
<evidence type="ECO:0000256" key="6">
    <source>
        <dbReference type="ARBA" id="ARBA00023033"/>
    </source>
</evidence>
<comment type="similarity">
    <text evidence="2">Belongs to the cytochrome P450 family.</text>
</comment>
<keyword evidence="5" id="KW-0408">Iron</keyword>
<evidence type="ECO:0000256" key="1">
    <source>
        <dbReference type="ARBA" id="ARBA00001971"/>
    </source>
</evidence>
<dbReference type="SUPFAM" id="SSF48264">
    <property type="entry name" value="Cytochrome P450"/>
    <property type="match status" value="1"/>
</dbReference>
<name>A0A2V5IFH0_9EURO</name>
<feature type="signal peptide" evidence="7">
    <location>
        <begin position="1"/>
        <end position="16"/>
    </location>
</feature>
<dbReference type="Proteomes" id="UP000248817">
    <property type="component" value="Unassembled WGS sequence"/>
</dbReference>
<evidence type="ECO:0000256" key="4">
    <source>
        <dbReference type="ARBA" id="ARBA00023002"/>
    </source>
</evidence>
<gene>
    <name evidence="8" type="ORF">BP00DRAFT_235675</name>
</gene>
<dbReference type="InterPro" id="IPR001128">
    <property type="entry name" value="Cyt_P450"/>
</dbReference>
<keyword evidence="3" id="KW-0479">Metal-binding</keyword>
<keyword evidence="9" id="KW-1185">Reference proteome</keyword>
<keyword evidence="6" id="KW-0503">Monooxygenase</keyword>
<sequence length="429" mass="48397">MLLLVIALLSAMLAFAYTFRQYAHLNLVPYPLISRISWWWHIYLRKSPHDGRKLSELHSRYGRIVHLGQNRISVSDPSIIAQLYQFQCNSINGFEPRDADACAQSGRDFQIPTSKWARFLEYEGINETSTKELLRALRVHQSIELVACLRIFAATLIDRCISDPAPDTTQIQTQSPISSLKRYRGRQLTHCSMIPVHALTTPASLHKPNSDSSNILLNDNSLTSDDLTAETESLITAFASVFPYLLQQPDKLTALQNEIDSAYNTGSLSSNPRWRELSRLPYLCAVMKESMRLTCTTNMDKEFPASAVSDDLRSEAAFPSGMIISCNAYVAHFSDTIYGDDTHAFRPERWLTASVPQRKLMDQTMLLFHPGLRANLKLRAAWLELKKVVVQILLNLNIQSPPVEDHAVETPNFSSVSAIVTTTPRTPEF</sequence>
<dbReference type="GO" id="GO:0044550">
    <property type="term" value="P:secondary metabolite biosynthetic process"/>
    <property type="evidence" value="ECO:0007669"/>
    <property type="project" value="UniProtKB-ARBA"/>
</dbReference>
<protein>
    <submittedName>
        <fullName evidence="8">Cytochrome P450</fullName>
    </submittedName>
</protein>